<protein>
    <submittedName>
        <fullName evidence="2">Uncharacterized protein</fullName>
    </submittedName>
</protein>
<comment type="caution">
    <text evidence="2">The sequence shown here is derived from an EMBL/GenBank/DDBJ whole genome shotgun (WGS) entry which is preliminary data.</text>
</comment>
<dbReference type="Proteomes" id="UP000233551">
    <property type="component" value="Unassembled WGS sequence"/>
</dbReference>
<evidence type="ECO:0000313" key="3">
    <source>
        <dbReference type="Proteomes" id="UP000233551"/>
    </source>
</evidence>
<feature type="compositionally biased region" description="Basic and acidic residues" evidence="1">
    <location>
        <begin position="99"/>
        <end position="116"/>
    </location>
</feature>
<dbReference type="AlphaFoldDB" id="A0A2I0ITY7"/>
<feature type="region of interest" description="Disordered" evidence="1">
    <location>
        <begin position="94"/>
        <end position="116"/>
    </location>
</feature>
<dbReference type="EMBL" id="PGOL01002500">
    <property type="protein sequence ID" value="PKI47459.1"/>
    <property type="molecule type" value="Genomic_DNA"/>
</dbReference>
<evidence type="ECO:0000313" key="2">
    <source>
        <dbReference type="EMBL" id="PKI47459.1"/>
    </source>
</evidence>
<keyword evidence="3" id="KW-1185">Reference proteome</keyword>
<name>A0A2I0ITY7_PUNGR</name>
<sequence>MGLLGRTGLRSGFGLGRTGLLDRTGLRSGLDWVGRACWTGLGRDPYWTGPNWAAIGPAKLGWARRWSTGSDVDGLGRRRWTRRRCWIGPSLGGWATHTHGREVRGSRSSSRGREGD</sequence>
<proteinExistence type="predicted"/>
<gene>
    <name evidence="2" type="ORF">CRG98_032168</name>
</gene>
<organism evidence="2 3">
    <name type="scientific">Punica granatum</name>
    <name type="common">Pomegranate</name>
    <dbReference type="NCBI Taxonomy" id="22663"/>
    <lineage>
        <taxon>Eukaryota</taxon>
        <taxon>Viridiplantae</taxon>
        <taxon>Streptophyta</taxon>
        <taxon>Embryophyta</taxon>
        <taxon>Tracheophyta</taxon>
        <taxon>Spermatophyta</taxon>
        <taxon>Magnoliopsida</taxon>
        <taxon>eudicotyledons</taxon>
        <taxon>Gunneridae</taxon>
        <taxon>Pentapetalae</taxon>
        <taxon>rosids</taxon>
        <taxon>malvids</taxon>
        <taxon>Myrtales</taxon>
        <taxon>Lythraceae</taxon>
        <taxon>Punica</taxon>
    </lineage>
</organism>
<reference evidence="2 3" key="1">
    <citation type="submission" date="2017-11" db="EMBL/GenBank/DDBJ databases">
        <title>De-novo sequencing of pomegranate (Punica granatum L.) genome.</title>
        <authorList>
            <person name="Akparov Z."/>
            <person name="Amiraslanov A."/>
            <person name="Hajiyeva S."/>
            <person name="Abbasov M."/>
            <person name="Kaur K."/>
            <person name="Hamwieh A."/>
            <person name="Solovyev V."/>
            <person name="Salamov A."/>
            <person name="Braich B."/>
            <person name="Kosarev P."/>
            <person name="Mahmoud A."/>
            <person name="Hajiyev E."/>
            <person name="Babayeva S."/>
            <person name="Izzatullayeva V."/>
            <person name="Mammadov A."/>
            <person name="Mammadov A."/>
            <person name="Sharifova S."/>
            <person name="Ojaghi J."/>
            <person name="Eynullazada K."/>
            <person name="Bayramov B."/>
            <person name="Abdulazimova A."/>
            <person name="Shahmuradov I."/>
        </authorList>
    </citation>
    <scope>NUCLEOTIDE SEQUENCE [LARGE SCALE GENOMIC DNA]</scope>
    <source>
        <strain evidence="3">cv. AG2017</strain>
        <tissue evidence="2">Leaf</tissue>
    </source>
</reference>
<evidence type="ECO:0000256" key="1">
    <source>
        <dbReference type="SAM" id="MobiDB-lite"/>
    </source>
</evidence>
<accession>A0A2I0ITY7</accession>